<accession>A0AA91IN18</accession>
<sequence>MVSKNGETPQRANTNGVSKSVTVCKETNMNSIQNKELTFHNTNFSYMEMAGQIWLTAAEVGEALGYSDDKAIHRLYRKHADEFTVNMTGVVKVTTPGGVQDSRVSHFGAHI</sequence>
<evidence type="ECO:0000313" key="2">
    <source>
        <dbReference type="Proteomes" id="UP000078431"/>
    </source>
</evidence>
<dbReference type="RefSeq" id="WP_061554349.1">
    <property type="nucleotide sequence ID" value="NZ_LXEX01000058.1"/>
</dbReference>
<evidence type="ECO:0000313" key="1">
    <source>
        <dbReference type="EMBL" id="OAT57370.1"/>
    </source>
</evidence>
<dbReference type="EMBL" id="LXEX01000058">
    <property type="protein sequence ID" value="OAT57370.1"/>
    <property type="molecule type" value="Genomic_DNA"/>
</dbReference>
<organism evidence="1 2">
    <name type="scientific">Obesumbacterium proteus ATCC 12841</name>
    <dbReference type="NCBI Taxonomy" id="1354268"/>
    <lineage>
        <taxon>Bacteria</taxon>
        <taxon>Pseudomonadati</taxon>
        <taxon>Pseudomonadota</taxon>
        <taxon>Gammaproteobacteria</taxon>
        <taxon>Enterobacterales</taxon>
        <taxon>Hafniaceae</taxon>
        <taxon>Obesumbacterium</taxon>
    </lineage>
</organism>
<comment type="caution">
    <text evidence="1">The sequence shown here is derived from an EMBL/GenBank/DDBJ whole genome shotgun (WGS) entry which is preliminary data.</text>
</comment>
<gene>
    <name evidence="1" type="ORF">M993_03914</name>
</gene>
<keyword evidence="2" id="KW-1185">Reference proteome</keyword>
<protein>
    <submittedName>
        <fullName evidence="1">Rha family phage protein</fullName>
    </submittedName>
</protein>
<reference evidence="1 2" key="1">
    <citation type="submission" date="2016-04" db="EMBL/GenBank/DDBJ databases">
        <title>ATOL: Assembling a taxonomically balanced genome-scale reconstruction of the evolutionary history of the Enterobacteriaceae.</title>
        <authorList>
            <person name="Plunkett G.III."/>
            <person name="Neeno-Eckwall E.C."/>
            <person name="Glasner J.D."/>
            <person name="Perna N.T."/>
        </authorList>
    </citation>
    <scope>NUCLEOTIDE SEQUENCE [LARGE SCALE GENOMIC DNA]</scope>
    <source>
        <strain evidence="1 2">ATCC 12841</strain>
    </source>
</reference>
<name>A0AA91IN18_9GAMM</name>
<proteinExistence type="predicted"/>
<dbReference type="AlphaFoldDB" id="A0AA91IN18"/>
<dbReference type="Proteomes" id="UP000078431">
    <property type="component" value="Unassembled WGS sequence"/>
</dbReference>